<name>A0A6C0D4X2_9ZZZZ</name>
<dbReference type="EMBL" id="MN739534">
    <property type="protein sequence ID" value="QHT11330.1"/>
    <property type="molecule type" value="Genomic_DNA"/>
</dbReference>
<evidence type="ECO:0000313" key="2">
    <source>
        <dbReference type="EMBL" id="QHT11330.1"/>
    </source>
</evidence>
<evidence type="ECO:0000256" key="1">
    <source>
        <dbReference type="SAM" id="Phobius"/>
    </source>
</evidence>
<keyword evidence="1" id="KW-0812">Transmembrane</keyword>
<feature type="transmembrane region" description="Helical" evidence="1">
    <location>
        <begin position="15"/>
        <end position="33"/>
    </location>
</feature>
<dbReference type="AlphaFoldDB" id="A0A6C0D4X2"/>
<proteinExistence type="predicted"/>
<accession>A0A6C0D4X2</accession>
<keyword evidence="1" id="KW-0472">Membrane</keyword>
<organism evidence="2">
    <name type="scientific">viral metagenome</name>
    <dbReference type="NCBI Taxonomy" id="1070528"/>
    <lineage>
        <taxon>unclassified sequences</taxon>
        <taxon>metagenomes</taxon>
        <taxon>organismal metagenomes</taxon>
    </lineage>
</organism>
<protein>
    <submittedName>
        <fullName evidence="2">Uncharacterized protein</fullName>
    </submittedName>
</protein>
<keyword evidence="1" id="KW-1133">Transmembrane helix</keyword>
<reference evidence="2" key="1">
    <citation type="journal article" date="2020" name="Nature">
        <title>Giant virus diversity and host interactions through global metagenomics.</title>
        <authorList>
            <person name="Schulz F."/>
            <person name="Roux S."/>
            <person name="Paez-Espino D."/>
            <person name="Jungbluth S."/>
            <person name="Walsh D.A."/>
            <person name="Denef V.J."/>
            <person name="McMahon K.D."/>
            <person name="Konstantinidis K.T."/>
            <person name="Eloe-Fadrosh E.A."/>
            <person name="Kyrpides N.C."/>
            <person name="Woyke T."/>
        </authorList>
    </citation>
    <scope>NUCLEOTIDE SEQUENCE</scope>
    <source>
        <strain evidence="2">GVMAG-M-3300023174-116</strain>
    </source>
</reference>
<sequence>MNIVNTSITSPYTDYEYASMWAFIIFFIIFLLLV</sequence>